<sequence length="157" mass="17895">MMVEVYIAGLSLDPQTNQFVVLLREKPEGKRFLPIWIGPFEANAIAIALEKIDIGRPLTHDLLKNIIESLNAKVDKVYIHSLKENTFYATIFLNVSDKTLEIDSRPSDAMALALRTQSPIYVDSQVLEEAGFVEEYNAEEELTKLLRDLNPEEFKKQ</sequence>
<dbReference type="PANTHER" id="PTHR15160:SF1">
    <property type="entry name" value="VON HIPPEL-LINDAU DISEASE TUMOR SUPPRESSOR"/>
    <property type="match status" value="1"/>
</dbReference>
<dbReference type="Pfam" id="PF02577">
    <property type="entry name" value="BFN_dom"/>
    <property type="match status" value="1"/>
</dbReference>
<organism evidence="2">
    <name type="scientific">Dictyoglomus thermophilum</name>
    <dbReference type="NCBI Taxonomy" id="14"/>
    <lineage>
        <taxon>Bacteria</taxon>
        <taxon>Pseudomonadati</taxon>
        <taxon>Dictyoglomota</taxon>
        <taxon>Dictyoglomia</taxon>
        <taxon>Dictyoglomales</taxon>
        <taxon>Dictyoglomaceae</taxon>
        <taxon>Dictyoglomus</taxon>
    </lineage>
</organism>
<dbReference type="GO" id="GO:0004518">
    <property type="term" value="F:nuclease activity"/>
    <property type="evidence" value="ECO:0007669"/>
    <property type="project" value="InterPro"/>
</dbReference>
<feature type="domain" description="BFN" evidence="1">
    <location>
        <begin position="2"/>
        <end position="134"/>
    </location>
</feature>
<accession>A0A7C3MIF7</accession>
<reference evidence="2" key="1">
    <citation type="journal article" date="2020" name="mSystems">
        <title>Genome- and Community-Level Interaction Insights into Carbon Utilization and Element Cycling Functions of Hydrothermarchaeota in Hydrothermal Sediment.</title>
        <authorList>
            <person name="Zhou Z."/>
            <person name="Liu Y."/>
            <person name="Xu W."/>
            <person name="Pan J."/>
            <person name="Luo Z.H."/>
            <person name="Li M."/>
        </authorList>
    </citation>
    <scope>NUCLEOTIDE SEQUENCE [LARGE SCALE GENOMIC DNA]</scope>
    <source>
        <strain evidence="2">SpSt-81</strain>
    </source>
</reference>
<dbReference type="AlphaFoldDB" id="A0A7C3MIF7"/>
<dbReference type="PANTHER" id="PTHR15160">
    <property type="entry name" value="VON HIPPEL-LINDAU PROTEIN"/>
    <property type="match status" value="1"/>
</dbReference>
<dbReference type="PROSITE" id="PS51658">
    <property type="entry name" value="BFN"/>
    <property type="match status" value="1"/>
</dbReference>
<name>A0A7C3MIF7_DICTH</name>
<protein>
    <submittedName>
        <fullName evidence="2">Bifunctional nuclease family protein</fullName>
    </submittedName>
</protein>
<dbReference type="SUPFAM" id="SSF103256">
    <property type="entry name" value="Hypothetical protein TM0160"/>
    <property type="match status" value="1"/>
</dbReference>
<gene>
    <name evidence="2" type="ORF">ENW00_07160</name>
</gene>
<evidence type="ECO:0000259" key="1">
    <source>
        <dbReference type="PROSITE" id="PS51658"/>
    </source>
</evidence>
<evidence type="ECO:0000313" key="2">
    <source>
        <dbReference type="EMBL" id="HFX13908.1"/>
    </source>
</evidence>
<comment type="caution">
    <text evidence="2">The sequence shown here is derived from an EMBL/GenBank/DDBJ whole genome shotgun (WGS) entry which is preliminary data.</text>
</comment>
<dbReference type="EMBL" id="DTIN01000027">
    <property type="protein sequence ID" value="HFX13908.1"/>
    <property type="molecule type" value="Genomic_DNA"/>
</dbReference>
<dbReference type="InterPro" id="IPR003729">
    <property type="entry name" value="Bi_nuclease_dom"/>
</dbReference>
<proteinExistence type="predicted"/>
<dbReference type="Gene3D" id="3.10.690.10">
    <property type="entry name" value="Bifunctional nuclease domain"/>
    <property type="match status" value="1"/>
</dbReference>
<dbReference type="InterPro" id="IPR036104">
    <property type="entry name" value="BFN_sf"/>
</dbReference>